<keyword evidence="4 6" id="KW-1133">Transmembrane helix</keyword>
<evidence type="ECO:0000256" key="2">
    <source>
        <dbReference type="ARBA" id="ARBA00022475"/>
    </source>
</evidence>
<dbReference type="CDD" id="cd16914">
    <property type="entry name" value="EcfT"/>
    <property type="match status" value="1"/>
</dbReference>
<keyword evidence="5 6" id="KW-0472">Membrane</keyword>
<gene>
    <name evidence="7" type="ORF">SAMN06265360_11788</name>
</gene>
<evidence type="ECO:0000256" key="3">
    <source>
        <dbReference type="ARBA" id="ARBA00022692"/>
    </source>
</evidence>
<dbReference type="PANTHER" id="PTHR34857">
    <property type="entry name" value="SLL0384 PROTEIN"/>
    <property type="match status" value="1"/>
</dbReference>
<organism evidence="7 8">
    <name type="scientific">Haloechinothrix alba</name>
    <dbReference type="NCBI Taxonomy" id="664784"/>
    <lineage>
        <taxon>Bacteria</taxon>
        <taxon>Bacillati</taxon>
        <taxon>Actinomycetota</taxon>
        <taxon>Actinomycetes</taxon>
        <taxon>Pseudonocardiales</taxon>
        <taxon>Pseudonocardiaceae</taxon>
        <taxon>Haloechinothrix</taxon>
    </lineage>
</organism>
<evidence type="ECO:0000256" key="5">
    <source>
        <dbReference type="ARBA" id="ARBA00023136"/>
    </source>
</evidence>
<proteinExistence type="predicted"/>
<dbReference type="OrthoDB" id="509049at2"/>
<comment type="subcellular location">
    <subcellularLocation>
        <location evidence="1">Membrane</location>
        <topology evidence="1">Multi-pass membrane protein</topology>
    </subcellularLocation>
</comment>
<keyword evidence="3 6" id="KW-0812">Transmembrane</keyword>
<dbReference type="PANTHER" id="PTHR34857:SF2">
    <property type="entry name" value="SLL0384 PROTEIN"/>
    <property type="match status" value="1"/>
</dbReference>
<dbReference type="Pfam" id="PF02361">
    <property type="entry name" value="CbiQ"/>
    <property type="match status" value="1"/>
</dbReference>
<evidence type="ECO:0000256" key="4">
    <source>
        <dbReference type="ARBA" id="ARBA00022989"/>
    </source>
</evidence>
<evidence type="ECO:0000313" key="7">
    <source>
        <dbReference type="EMBL" id="SNR75335.1"/>
    </source>
</evidence>
<evidence type="ECO:0000256" key="1">
    <source>
        <dbReference type="ARBA" id="ARBA00004141"/>
    </source>
</evidence>
<protein>
    <submittedName>
        <fullName evidence="7">Biotin transport system permease protein</fullName>
    </submittedName>
</protein>
<evidence type="ECO:0000313" key="8">
    <source>
        <dbReference type="Proteomes" id="UP000198348"/>
    </source>
</evidence>
<name>A0A238YW14_9PSEU</name>
<feature type="transmembrane region" description="Helical" evidence="6">
    <location>
        <begin position="101"/>
        <end position="125"/>
    </location>
</feature>
<dbReference type="InterPro" id="IPR003339">
    <property type="entry name" value="ABC/ECF_trnsptr_transmembrane"/>
</dbReference>
<evidence type="ECO:0000256" key="6">
    <source>
        <dbReference type="SAM" id="Phobius"/>
    </source>
</evidence>
<dbReference type="Proteomes" id="UP000198348">
    <property type="component" value="Unassembled WGS sequence"/>
</dbReference>
<accession>A0A238YW14</accession>
<keyword evidence="2" id="KW-1003">Cell membrane</keyword>
<sequence>MTEMGLYRPGRSVVHRLPAGPKLAALVLFGIGTVLLDHLWQVGIALLVVLFGYRVAGTSLPAALHTAWFQVRPLWWMLAAIGVFHAVTAGWQAAVTVVGSLLGLILLAALVTLTTRTIELVDVVVRVIRPVRRIGIDPERVGLLLTLGIRAVPVVANLAGQVRDAQRARGLATSVRAFAVPLVVRALRHADRMGEALAARGVDD</sequence>
<dbReference type="GO" id="GO:0005886">
    <property type="term" value="C:plasma membrane"/>
    <property type="evidence" value="ECO:0007669"/>
    <property type="project" value="UniProtKB-ARBA"/>
</dbReference>
<dbReference type="InterPro" id="IPR051611">
    <property type="entry name" value="ECF_transporter_component"/>
</dbReference>
<reference evidence="7 8" key="1">
    <citation type="submission" date="2017-06" db="EMBL/GenBank/DDBJ databases">
        <authorList>
            <person name="Kim H.J."/>
            <person name="Triplett B.A."/>
        </authorList>
    </citation>
    <scope>NUCLEOTIDE SEQUENCE [LARGE SCALE GENOMIC DNA]</scope>
    <source>
        <strain evidence="7 8">DSM 45207</strain>
    </source>
</reference>
<dbReference type="EMBL" id="FZNW01000017">
    <property type="protein sequence ID" value="SNR75335.1"/>
    <property type="molecule type" value="Genomic_DNA"/>
</dbReference>
<keyword evidence="8" id="KW-1185">Reference proteome</keyword>
<feature type="transmembrane region" description="Helical" evidence="6">
    <location>
        <begin position="74"/>
        <end position="95"/>
    </location>
</feature>
<feature type="transmembrane region" description="Helical" evidence="6">
    <location>
        <begin position="23"/>
        <end position="53"/>
    </location>
</feature>
<dbReference type="AlphaFoldDB" id="A0A238YW14"/>